<keyword evidence="3" id="KW-1185">Reference proteome</keyword>
<accession>A0A1J7C2S9</accession>
<evidence type="ECO:0000313" key="3">
    <source>
        <dbReference type="Proteomes" id="UP000243342"/>
    </source>
</evidence>
<dbReference type="STRING" id="1428644.BIV57_19360"/>
<protein>
    <submittedName>
        <fullName evidence="2">Uncharacterized protein</fullName>
    </submittedName>
</protein>
<dbReference type="AlphaFoldDB" id="A0A1J7C2S9"/>
<evidence type="ECO:0000313" key="2">
    <source>
        <dbReference type="EMBL" id="OIV35876.1"/>
    </source>
</evidence>
<feature type="compositionally biased region" description="Basic residues" evidence="1">
    <location>
        <begin position="40"/>
        <end position="60"/>
    </location>
</feature>
<reference evidence="2 3" key="1">
    <citation type="submission" date="2016-10" db="EMBL/GenBank/DDBJ databases">
        <title>Genome sequence of Streptomyces gilvigriseus MUSC 26.</title>
        <authorList>
            <person name="Lee L.-H."/>
            <person name="Ser H.-L."/>
        </authorList>
    </citation>
    <scope>NUCLEOTIDE SEQUENCE [LARGE SCALE GENOMIC DNA]</scope>
    <source>
        <strain evidence="2 3">MUSC 26</strain>
    </source>
</reference>
<gene>
    <name evidence="2" type="ORF">BIV57_19360</name>
</gene>
<evidence type="ECO:0000256" key="1">
    <source>
        <dbReference type="SAM" id="MobiDB-lite"/>
    </source>
</evidence>
<sequence>MRGVCLGWTRLQAEWTGSAEAWAAFTAPLLARRTGDAERRHARKARRNARRRIRRPRPMAKHPAAELPLRHYRGLAPAQVDALARRQGWTVAWDRSRLPRQSLTFVPAHLPDLPAPADPAAAR</sequence>
<comment type="caution">
    <text evidence="2">The sequence shown here is derived from an EMBL/GenBank/DDBJ whole genome shotgun (WGS) entry which is preliminary data.</text>
</comment>
<name>A0A1J7C2S9_9ACTN</name>
<dbReference type="EMBL" id="MLCF01000127">
    <property type="protein sequence ID" value="OIV35876.1"/>
    <property type="molecule type" value="Genomic_DNA"/>
</dbReference>
<dbReference type="Proteomes" id="UP000243342">
    <property type="component" value="Unassembled WGS sequence"/>
</dbReference>
<proteinExistence type="predicted"/>
<feature type="region of interest" description="Disordered" evidence="1">
    <location>
        <begin position="35"/>
        <end position="68"/>
    </location>
</feature>
<organism evidence="2 3">
    <name type="scientific">Mangrovactinospora gilvigrisea</name>
    <dbReference type="NCBI Taxonomy" id="1428644"/>
    <lineage>
        <taxon>Bacteria</taxon>
        <taxon>Bacillati</taxon>
        <taxon>Actinomycetota</taxon>
        <taxon>Actinomycetes</taxon>
        <taxon>Kitasatosporales</taxon>
        <taxon>Streptomycetaceae</taxon>
        <taxon>Mangrovactinospora</taxon>
    </lineage>
</organism>